<reference evidence="2" key="2">
    <citation type="submission" date="2025-09" db="UniProtKB">
        <authorList>
            <consortium name="Ensembl"/>
        </authorList>
    </citation>
    <scope>IDENTIFICATION</scope>
</reference>
<feature type="region of interest" description="Disordered" evidence="1">
    <location>
        <begin position="13"/>
        <end position="45"/>
    </location>
</feature>
<accession>A0A8C0FA89</accession>
<keyword evidence="3" id="KW-1185">Reference proteome</keyword>
<sequence>FRSYLCCLTFQGPSTAPGTASSNPSPGSIQGVPSGAAGDRARITQRTGDIQITLEGPIQESTTNSTGLISVPESQTPTCDFTPEVTKTCRKVDK</sequence>
<feature type="compositionally biased region" description="Polar residues" evidence="1">
    <location>
        <begin position="13"/>
        <end position="28"/>
    </location>
</feature>
<proteinExistence type="predicted"/>
<protein>
    <submittedName>
        <fullName evidence="2">Uncharacterized protein</fullName>
    </submittedName>
</protein>
<evidence type="ECO:0000313" key="2">
    <source>
        <dbReference type="Ensembl" id="ENSBOBP00000015423.1"/>
    </source>
</evidence>
<feature type="region of interest" description="Disordered" evidence="1">
    <location>
        <begin position="59"/>
        <end position="79"/>
    </location>
</feature>
<evidence type="ECO:0000313" key="3">
    <source>
        <dbReference type="Proteomes" id="UP000694567"/>
    </source>
</evidence>
<organism evidence="2 3">
    <name type="scientific">Bubo bubo</name>
    <name type="common">Eurasian eagle-owl</name>
    <name type="synonym">Strix bubo</name>
    <dbReference type="NCBI Taxonomy" id="30461"/>
    <lineage>
        <taxon>Eukaryota</taxon>
        <taxon>Metazoa</taxon>
        <taxon>Chordata</taxon>
        <taxon>Craniata</taxon>
        <taxon>Vertebrata</taxon>
        <taxon>Euteleostomi</taxon>
        <taxon>Archelosauria</taxon>
        <taxon>Archosauria</taxon>
        <taxon>Dinosauria</taxon>
        <taxon>Saurischia</taxon>
        <taxon>Theropoda</taxon>
        <taxon>Coelurosauria</taxon>
        <taxon>Aves</taxon>
        <taxon>Neognathae</taxon>
        <taxon>Neoaves</taxon>
        <taxon>Telluraves</taxon>
        <taxon>Strigiformes</taxon>
        <taxon>Strigidae</taxon>
        <taxon>Bubo</taxon>
    </lineage>
</organism>
<dbReference type="Proteomes" id="UP000694567">
    <property type="component" value="Unplaced"/>
</dbReference>
<reference evidence="2" key="1">
    <citation type="submission" date="2025-08" db="UniProtKB">
        <authorList>
            <consortium name="Ensembl"/>
        </authorList>
    </citation>
    <scope>IDENTIFICATION</scope>
</reference>
<dbReference type="AlphaFoldDB" id="A0A8C0FA89"/>
<evidence type="ECO:0000256" key="1">
    <source>
        <dbReference type="SAM" id="MobiDB-lite"/>
    </source>
</evidence>
<dbReference type="Ensembl" id="ENSBOBT00000015767.1">
    <property type="protein sequence ID" value="ENSBOBP00000015423.1"/>
    <property type="gene ID" value="ENSBOBG00000009693.1"/>
</dbReference>
<name>A0A8C0FA89_BUBBB</name>